<keyword evidence="1" id="KW-0732">Signal</keyword>
<dbReference type="EMBL" id="KB304086">
    <property type="protein sequence ID" value="ELU02403.1"/>
    <property type="molecule type" value="Genomic_DNA"/>
</dbReference>
<dbReference type="EnsemblMetazoa" id="CapteT226304">
    <property type="protein sequence ID" value="CapteP226304"/>
    <property type="gene ID" value="CapteG226304"/>
</dbReference>
<evidence type="ECO:0000313" key="5">
    <source>
        <dbReference type="Proteomes" id="UP000014760"/>
    </source>
</evidence>
<dbReference type="Pfam" id="PF13383">
    <property type="entry name" value="Methyltransf_22"/>
    <property type="match status" value="1"/>
</dbReference>
<proteinExistence type="predicted"/>
<reference evidence="3 5" key="2">
    <citation type="journal article" date="2013" name="Nature">
        <title>Insights into bilaterian evolution from three spiralian genomes.</title>
        <authorList>
            <person name="Simakov O."/>
            <person name="Marletaz F."/>
            <person name="Cho S.J."/>
            <person name="Edsinger-Gonzales E."/>
            <person name="Havlak P."/>
            <person name="Hellsten U."/>
            <person name="Kuo D.H."/>
            <person name="Larsson T."/>
            <person name="Lv J."/>
            <person name="Arendt D."/>
            <person name="Savage R."/>
            <person name="Osoegawa K."/>
            <person name="de Jong P."/>
            <person name="Grimwood J."/>
            <person name="Chapman J.A."/>
            <person name="Shapiro H."/>
            <person name="Aerts A."/>
            <person name="Otillar R.P."/>
            <person name="Terry A.Y."/>
            <person name="Boore J.L."/>
            <person name="Grigoriev I.V."/>
            <person name="Lindberg D.R."/>
            <person name="Seaver E.C."/>
            <person name="Weisblat D.A."/>
            <person name="Putnam N.H."/>
            <person name="Rokhsar D.S."/>
        </authorList>
    </citation>
    <scope>NUCLEOTIDE SEQUENCE</scope>
    <source>
        <strain evidence="3 5">I ESC-2004</strain>
    </source>
</reference>
<accession>R7UF40</accession>
<organism evidence="3">
    <name type="scientific">Capitella teleta</name>
    <name type="common">Polychaete worm</name>
    <dbReference type="NCBI Taxonomy" id="283909"/>
    <lineage>
        <taxon>Eukaryota</taxon>
        <taxon>Metazoa</taxon>
        <taxon>Spiralia</taxon>
        <taxon>Lophotrochozoa</taxon>
        <taxon>Annelida</taxon>
        <taxon>Polychaeta</taxon>
        <taxon>Sedentaria</taxon>
        <taxon>Scolecida</taxon>
        <taxon>Capitellidae</taxon>
        <taxon>Capitella</taxon>
    </lineage>
</organism>
<dbReference type="InterPro" id="IPR025714">
    <property type="entry name" value="Methyltranfer_dom"/>
</dbReference>
<reference evidence="5" key="1">
    <citation type="submission" date="2012-12" db="EMBL/GenBank/DDBJ databases">
        <authorList>
            <person name="Hellsten U."/>
            <person name="Grimwood J."/>
            <person name="Chapman J.A."/>
            <person name="Shapiro H."/>
            <person name="Aerts A."/>
            <person name="Otillar R.P."/>
            <person name="Terry A.Y."/>
            <person name="Boore J.L."/>
            <person name="Simakov O."/>
            <person name="Marletaz F."/>
            <person name="Cho S.-J."/>
            <person name="Edsinger-Gonzales E."/>
            <person name="Havlak P."/>
            <person name="Kuo D.-H."/>
            <person name="Larsson T."/>
            <person name="Lv J."/>
            <person name="Arendt D."/>
            <person name="Savage R."/>
            <person name="Osoegawa K."/>
            <person name="de Jong P."/>
            <person name="Lindberg D.R."/>
            <person name="Seaver E.C."/>
            <person name="Weisblat D.A."/>
            <person name="Putnam N.H."/>
            <person name="Grigoriev I.V."/>
            <person name="Rokhsar D.S."/>
        </authorList>
    </citation>
    <scope>NUCLEOTIDE SEQUENCE</scope>
    <source>
        <strain evidence="5">I ESC-2004</strain>
    </source>
</reference>
<dbReference type="PANTHER" id="PTHR32026">
    <property type="entry name" value="METHYLTRANSFERASE-LIKE PROTEIN 24"/>
    <property type="match status" value="1"/>
</dbReference>
<sequence>MRSRSVLGWVVASSFLLLLLVKLFISSDKSWPLYLDDDAYFFGGDGSQICNPRQSVEWKEEKKNREDLVDAIMRHSFPIQFGAWLNLNVHRRALRATEQKILLCERKRDQLFDGLQKVEAQELIHRVMTKSTIRCREMQMFGIRGHGGYEACMDAPFGLEQDNCLVYSFGYSNGYSFEEAIIQEYGCEVHTFDPMVDFSVKEELGLQNWTLHDVGIWGDDFENTEGQKMRRLATIVRMLGHENRVIDLIKMDSQGAEWPFFRDLAIHHASLENVKQFVLKANAPRRKPKNQVMRMSDYSQVFRSISLVTKLGFRRYHFHAADMSQSCCNWWADLVHPTPNLYTIVDWHKLKSLSSVLRSLSDKSLQHVKTSHMLWAIPRYIQSERISREQIVQRRRVPLQVSVHCITQQLSDRGSQTPFLCACRSGAFDLCPLVRTVLFLDRHIIGDGMDIAFKIVHFWLFVLVPCVDCVCNGPGMTSCMADFMKYQKSLSNGFNFNSKEEFDNVCQVFLATNACVSRETDTCNSALLAHWFSVVDAFDYICMDSTKTVYLQHLPCLLRVEPKTAVCTDTIPSTLTSNASEVCRKFNEGIGCTIAVNRECGVEVANLFLQIFQKSLAHSFSVAGCVMNVTVENARYMAGVAPRDEAGLQGLLLAALLLVFIIR</sequence>
<dbReference type="HOGENOM" id="CLU_414040_0_0_1"/>
<dbReference type="Proteomes" id="UP000014760">
    <property type="component" value="Unassembled WGS sequence"/>
</dbReference>
<gene>
    <name evidence="3" type="ORF">CAPTEDRAFT_226304</name>
</gene>
<reference evidence="4" key="3">
    <citation type="submission" date="2015-06" db="UniProtKB">
        <authorList>
            <consortium name="EnsemblMetazoa"/>
        </authorList>
    </citation>
    <scope>IDENTIFICATION</scope>
</reference>
<evidence type="ECO:0000256" key="1">
    <source>
        <dbReference type="SAM" id="SignalP"/>
    </source>
</evidence>
<feature type="signal peptide" evidence="1">
    <location>
        <begin position="1"/>
        <end position="27"/>
    </location>
</feature>
<protein>
    <recommendedName>
        <fullName evidence="2">Methyltransferase domain-containing protein</fullName>
    </recommendedName>
</protein>
<dbReference type="PANTHER" id="PTHR32026:SF10">
    <property type="entry name" value="METHYLTRANSFERASE-LIKE PROTEIN 24-RELATED"/>
    <property type="match status" value="1"/>
</dbReference>
<evidence type="ECO:0000313" key="4">
    <source>
        <dbReference type="EnsemblMetazoa" id="CapteP226304"/>
    </source>
</evidence>
<dbReference type="OrthoDB" id="10006218at2759"/>
<evidence type="ECO:0000259" key="2">
    <source>
        <dbReference type="Pfam" id="PF13383"/>
    </source>
</evidence>
<dbReference type="InterPro" id="IPR026913">
    <property type="entry name" value="METTL24"/>
</dbReference>
<dbReference type="AlphaFoldDB" id="R7UF40"/>
<feature type="domain" description="Methyltransferase" evidence="2">
    <location>
        <begin position="133"/>
        <end position="306"/>
    </location>
</feature>
<feature type="chain" id="PRO_5008787964" description="Methyltransferase domain-containing protein" evidence="1">
    <location>
        <begin position="28"/>
        <end position="663"/>
    </location>
</feature>
<keyword evidence="5" id="KW-1185">Reference proteome</keyword>
<evidence type="ECO:0000313" key="3">
    <source>
        <dbReference type="EMBL" id="ELU02403.1"/>
    </source>
</evidence>
<name>R7UF40_CAPTE</name>
<dbReference type="EMBL" id="AMQN01008840">
    <property type="status" value="NOT_ANNOTATED_CDS"/>
    <property type="molecule type" value="Genomic_DNA"/>
</dbReference>